<dbReference type="Gene3D" id="3.40.50.1950">
    <property type="entry name" value="Flavin prenyltransferase-like"/>
    <property type="match status" value="1"/>
</dbReference>
<comment type="cofactor">
    <cofactor evidence="3">
        <name>Mg(2+)</name>
        <dbReference type="ChEBI" id="CHEBI:18420"/>
    </cofactor>
</comment>
<dbReference type="GO" id="GO:0015941">
    <property type="term" value="P:pantothenate catabolic process"/>
    <property type="evidence" value="ECO:0007669"/>
    <property type="project" value="InterPro"/>
</dbReference>
<comment type="pathway">
    <text evidence="3 4">Cofactor biosynthesis; coenzyme A biosynthesis; CoA from (R)-pantothenate: step 2/5.</text>
</comment>
<comment type="function">
    <text evidence="3">Catalyzes two sequential steps in the biosynthesis of coenzyme A. In the first step cysteine is conjugated to 4'-phosphopantothenate to form 4-phosphopantothenoylcysteine. In the second step the latter compound is decarboxylated to form 4'-phosphopantotheine.</text>
</comment>
<organism evidence="7">
    <name type="scientific">Collinsella intestinalis</name>
    <dbReference type="NCBI Taxonomy" id="147207"/>
    <lineage>
        <taxon>Bacteria</taxon>
        <taxon>Bacillati</taxon>
        <taxon>Actinomycetota</taxon>
        <taxon>Coriobacteriia</taxon>
        <taxon>Coriobacteriales</taxon>
        <taxon>Coriobacteriaceae</taxon>
        <taxon>Collinsella</taxon>
    </lineage>
</organism>
<dbReference type="GO" id="GO:0010181">
    <property type="term" value="F:FMN binding"/>
    <property type="evidence" value="ECO:0007669"/>
    <property type="project" value="UniProtKB-UniRule"/>
</dbReference>
<evidence type="ECO:0000256" key="4">
    <source>
        <dbReference type="RuleBase" id="RU364078"/>
    </source>
</evidence>
<comment type="function">
    <text evidence="4">Catalyzes two steps in the biosynthesis of coenzyme A. In the first step cysteine is conjugated to 4'-phosphopantothenate to form 4-phosphopantothenoylcysteine, in the latter compound is decarboxylated to form 4'-phosphopantotheine.</text>
</comment>
<comment type="similarity">
    <text evidence="3 4">In the C-terminal section; belongs to the PPC synthetase family.</text>
</comment>
<dbReference type="HAMAP" id="MF_02225">
    <property type="entry name" value="CoaBC"/>
    <property type="match status" value="1"/>
</dbReference>
<evidence type="ECO:0000259" key="6">
    <source>
        <dbReference type="Pfam" id="PF04127"/>
    </source>
</evidence>
<keyword evidence="1 3" id="KW-0210">Decarboxylase</keyword>
<dbReference type="InterPro" id="IPR035929">
    <property type="entry name" value="CoaB-like_sf"/>
</dbReference>
<comment type="pathway">
    <text evidence="3 4">Cofactor biosynthesis; coenzyme A biosynthesis; CoA from (R)-pantothenate: step 3/5.</text>
</comment>
<comment type="caution">
    <text evidence="3">Lacks conserved residue(s) required for the propagation of feature annotation.</text>
</comment>
<reference evidence="7" key="1">
    <citation type="submission" date="2019-11" db="EMBL/GenBank/DDBJ databases">
        <authorList>
            <person name="Feng L."/>
        </authorList>
    </citation>
    <scope>NUCLEOTIDE SEQUENCE</scope>
    <source>
        <strain evidence="7">CintestinalisLFYP54</strain>
    </source>
</reference>
<keyword evidence="3" id="KW-0479">Metal-binding</keyword>
<feature type="binding site" evidence="3">
    <location>
        <position position="275"/>
    </location>
    <ligand>
        <name>CTP</name>
        <dbReference type="ChEBI" id="CHEBI:37563"/>
    </ligand>
</feature>
<feature type="domain" description="Flavoprotein" evidence="5">
    <location>
        <begin position="3"/>
        <end position="174"/>
    </location>
</feature>
<dbReference type="EMBL" id="CACRTN010000014">
    <property type="protein sequence ID" value="VYT99896.1"/>
    <property type="molecule type" value="Genomic_DNA"/>
</dbReference>
<dbReference type="RefSeq" id="WP_156848719.1">
    <property type="nucleotide sequence ID" value="NZ_CACRTN010000014.1"/>
</dbReference>
<dbReference type="InterPro" id="IPR036551">
    <property type="entry name" value="Flavin_trans-like"/>
</dbReference>
<comment type="cofactor">
    <cofactor evidence="3">
        <name>FMN</name>
        <dbReference type="ChEBI" id="CHEBI:58210"/>
    </cofactor>
    <text evidence="3">Binds 1 FMN per subunit.</text>
</comment>
<protein>
    <recommendedName>
        <fullName evidence="3">Coenzyme A biosynthesis bifunctional protein CoaBC</fullName>
    </recommendedName>
    <alternativeName>
        <fullName evidence="3">DNA/pantothenate metabolism flavoprotein</fullName>
    </alternativeName>
    <alternativeName>
        <fullName evidence="3">Phosphopantothenoylcysteine synthetase/decarboxylase</fullName>
        <shortName evidence="3">PPCS-PPCDC</shortName>
    </alternativeName>
    <domain>
        <recommendedName>
            <fullName evidence="3">Phosphopantothenoylcysteine decarboxylase</fullName>
            <shortName evidence="3">PPC decarboxylase</shortName>
            <shortName evidence="3">PPC-DC</shortName>
            <ecNumber evidence="3">4.1.1.36</ecNumber>
        </recommendedName>
        <alternativeName>
            <fullName evidence="3">CoaC</fullName>
        </alternativeName>
    </domain>
    <domain>
        <recommendedName>
            <fullName evidence="3">Phosphopantothenate--cysteine ligase</fullName>
            <ecNumber evidence="3">6.3.2.5</ecNumber>
        </recommendedName>
        <alternativeName>
            <fullName evidence="3">CoaB</fullName>
        </alternativeName>
        <alternativeName>
            <fullName evidence="3">Phosphopantothenoylcysteine synthetase</fullName>
            <shortName evidence="3">PPC synthetase</shortName>
            <shortName evidence="3">PPC-S</shortName>
        </alternativeName>
    </domain>
</protein>
<dbReference type="NCBIfam" id="TIGR00521">
    <property type="entry name" value="coaBC_dfp"/>
    <property type="match status" value="1"/>
</dbReference>
<dbReference type="InterPro" id="IPR005252">
    <property type="entry name" value="CoaBC"/>
</dbReference>
<comment type="catalytic activity">
    <reaction evidence="3 4">
        <text>N-[(R)-4-phosphopantothenoyl]-L-cysteine + H(+) = (R)-4'-phosphopantetheine + CO2</text>
        <dbReference type="Rhea" id="RHEA:16793"/>
        <dbReference type="ChEBI" id="CHEBI:15378"/>
        <dbReference type="ChEBI" id="CHEBI:16526"/>
        <dbReference type="ChEBI" id="CHEBI:59458"/>
        <dbReference type="ChEBI" id="CHEBI:61723"/>
        <dbReference type="EC" id="4.1.1.36"/>
    </reaction>
</comment>
<accession>A0A6N3BE19</accession>
<dbReference type="Pfam" id="PF02441">
    <property type="entry name" value="Flavoprotein"/>
    <property type="match status" value="1"/>
</dbReference>
<dbReference type="Gene3D" id="3.40.50.10300">
    <property type="entry name" value="CoaB-like"/>
    <property type="match status" value="1"/>
</dbReference>
<gene>
    <name evidence="3 7" type="primary">coaBC</name>
    <name evidence="7" type="ORF">CILFYP54_00494</name>
</gene>
<dbReference type="InterPro" id="IPR007085">
    <property type="entry name" value="DNA/pantothenate-metab_flavo_C"/>
</dbReference>
<feature type="region of interest" description="Phosphopantothenoylcysteine decarboxylase" evidence="3">
    <location>
        <begin position="1"/>
        <end position="186"/>
    </location>
</feature>
<keyword evidence="3 4" id="KW-0285">Flavoprotein</keyword>
<keyword evidence="3" id="KW-0460">Magnesium</keyword>
<dbReference type="EC" id="6.3.2.5" evidence="3"/>
<dbReference type="UniPathway" id="UPA00241">
    <property type="reaction ID" value="UER00353"/>
</dbReference>
<dbReference type="PANTHER" id="PTHR14359">
    <property type="entry name" value="HOMO-OLIGOMERIC FLAVIN CONTAINING CYS DECARBOXYLASE FAMILY"/>
    <property type="match status" value="1"/>
</dbReference>
<sequence length="394" mass="41589">MPKTVLVCVTGCIAAYKSCEIVRLLQKAGVRVKVCMTEHATAFVGPTTFRALTHEEVAIDLFDNPSDPIHHISLAKEPDAVLVAPATANVIAKMAHGLADDLMSTTLLATDAPIVVAPAMNVGMWTAAATQENVATLAARGCEIVYPATGYLACGDTGQGKLAEVEAIVDRTLAVLGRSDILVGEHVLITAGGTREAIDPVRYIGNRSSGKMGYALARAARDMGARVTLVSAPTALQAPQGVRVIPVESAAEMHAEVERAFEEATMLVCAAAVADYAPATVAPEKLSKSDGELTSVPLVKTRDILADMSSKKDDRIVIGFAAETNDLSRRAVDKLARKGCDAIVANDVSRSESTFGSDTDAVLWVTGEGAEEIPCMDKQDLAYELLKRAKELKS</sequence>
<feature type="binding site" evidence="3">
    <location>
        <position position="285"/>
    </location>
    <ligand>
        <name>CTP</name>
        <dbReference type="ChEBI" id="CHEBI:37563"/>
    </ligand>
</feature>
<feature type="active site" description="Proton donor" evidence="3">
    <location>
        <position position="154"/>
    </location>
</feature>
<feature type="domain" description="DNA/pantothenate metabolism flavoprotein C-terminal" evidence="6">
    <location>
        <begin position="182"/>
        <end position="390"/>
    </location>
</feature>
<dbReference type="GO" id="GO:0071513">
    <property type="term" value="C:phosphopantothenoylcysteine decarboxylase complex"/>
    <property type="evidence" value="ECO:0007669"/>
    <property type="project" value="TreeGrafter"/>
</dbReference>
<keyword evidence="3" id="KW-0511">Multifunctional enzyme</keyword>
<dbReference type="GO" id="GO:0046872">
    <property type="term" value="F:metal ion binding"/>
    <property type="evidence" value="ECO:0007669"/>
    <property type="project" value="UniProtKB-KW"/>
</dbReference>
<dbReference type="InterPro" id="IPR003382">
    <property type="entry name" value="Flavoprotein"/>
</dbReference>
<feature type="region of interest" description="Phosphopantothenate--cysteine ligase" evidence="3">
    <location>
        <begin position="187"/>
        <end position="394"/>
    </location>
</feature>
<keyword evidence="2 3" id="KW-0456">Lyase</keyword>
<evidence type="ECO:0000313" key="7">
    <source>
        <dbReference type="EMBL" id="VYT99896.1"/>
    </source>
</evidence>
<evidence type="ECO:0000259" key="5">
    <source>
        <dbReference type="Pfam" id="PF02441"/>
    </source>
</evidence>
<feature type="binding site" evidence="3">
    <location>
        <position position="320"/>
    </location>
    <ligand>
        <name>CTP</name>
        <dbReference type="ChEBI" id="CHEBI:37563"/>
    </ligand>
</feature>
<dbReference type="AlphaFoldDB" id="A0A6N3BE19"/>
<dbReference type="Pfam" id="PF04127">
    <property type="entry name" value="DFP"/>
    <property type="match status" value="1"/>
</dbReference>
<evidence type="ECO:0000256" key="3">
    <source>
        <dbReference type="HAMAP-Rule" id="MF_02225"/>
    </source>
</evidence>
<keyword evidence="3 4" id="KW-0288">FMN</keyword>
<name>A0A6N3BE19_9ACTN</name>
<evidence type="ECO:0000256" key="2">
    <source>
        <dbReference type="ARBA" id="ARBA00023239"/>
    </source>
</evidence>
<dbReference type="PANTHER" id="PTHR14359:SF6">
    <property type="entry name" value="PHOSPHOPANTOTHENOYLCYSTEINE DECARBOXYLASE"/>
    <property type="match status" value="1"/>
</dbReference>
<dbReference type="GO" id="GO:0015937">
    <property type="term" value="P:coenzyme A biosynthetic process"/>
    <property type="evidence" value="ECO:0007669"/>
    <property type="project" value="UniProtKB-UniRule"/>
</dbReference>
<feature type="binding site" evidence="3">
    <location>
        <position position="338"/>
    </location>
    <ligand>
        <name>CTP</name>
        <dbReference type="ChEBI" id="CHEBI:37563"/>
    </ligand>
</feature>
<comment type="catalytic activity">
    <reaction evidence="3 4">
        <text>(R)-4'-phosphopantothenate + L-cysteine + CTP = N-[(R)-4-phosphopantothenoyl]-L-cysteine + CMP + diphosphate + H(+)</text>
        <dbReference type="Rhea" id="RHEA:19397"/>
        <dbReference type="ChEBI" id="CHEBI:10986"/>
        <dbReference type="ChEBI" id="CHEBI:15378"/>
        <dbReference type="ChEBI" id="CHEBI:33019"/>
        <dbReference type="ChEBI" id="CHEBI:35235"/>
        <dbReference type="ChEBI" id="CHEBI:37563"/>
        <dbReference type="ChEBI" id="CHEBI:59458"/>
        <dbReference type="ChEBI" id="CHEBI:60377"/>
        <dbReference type="EC" id="6.3.2.5"/>
    </reaction>
</comment>
<dbReference type="SUPFAM" id="SSF52507">
    <property type="entry name" value="Homo-oligomeric flavin-containing Cys decarboxylases, HFCD"/>
    <property type="match status" value="1"/>
</dbReference>
<dbReference type="GO" id="GO:0004633">
    <property type="term" value="F:phosphopantothenoylcysteine decarboxylase activity"/>
    <property type="evidence" value="ECO:0007669"/>
    <property type="project" value="UniProtKB-UniRule"/>
</dbReference>
<dbReference type="SUPFAM" id="SSF102645">
    <property type="entry name" value="CoaB-like"/>
    <property type="match status" value="1"/>
</dbReference>
<dbReference type="GO" id="GO:0004632">
    <property type="term" value="F:phosphopantothenate--cysteine ligase activity"/>
    <property type="evidence" value="ECO:0007669"/>
    <property type="project" value="UniProtKB-UniRule"/>
</dbReference>
<feature type="binding site" evidence="3">
    <location>
        <position position="334"/>
    </location>
    <ligand>
        <name>CTP</name>
        <dbReference type="ChEBI" id="CHEBI:37563"/>
    </ligand>
</feature>
<comment type="similarity">
    <text evidence="3 4">In the N-terminal section; belongs to the HFCD (homo-oligomeric flavin containing Cys decarboxylase) superfamily.</text>
</comment>
<keyword evidence="3 4" id="KW-0436">Ligase</keyword>
<dbReference type="EC" id="4.1.1.36" evidence="3"/>
<evidence type="ECO:0000256" key="1">
    <source>
        <dbReference type="ARBA" id="ARBA00022793"/>
    </source>
</evidence>
<proteinExistence type="inferred from homology"/>